<evidence type="ECO:0000313" key="1">
    <source>
        <dbReference type="EMBL" id="DAG02585.1"/>
    </source>
</evidence>
<dbReference type="EMBL" id="BK016212">
    <property type="protein sequence ID" value="DAG02585.1"/>
    <property type="molecule type" value="Genomic_DNA"/>
</dbReference>
<accession>A0A8S5V751</accession>
<proteinExistence type="predicted"/>
<reference evidence="1" key="1">
    <citation type="journal article" date="2021" name="Proc. Natl. Acad. Sci. U.S.A.">
        <title>A Catalog of Tens of Thousands of Viruses from Human Metagenomes Reveals Hidden Associations with Chronic Diseases.</title>
        <authorList>
            <person name="Tisza M.J."/>
            <person name="Buck C.B."/>
        </authorList>
    </citation>
    <scope>NUCLEOTIDE SEQUENCE</scope>
    <source>
        <strain evidence="1">CtUXy6</strain>
    </source>
</reference>
<protein>
    <submittedName>
        <fullName evidence="1">Uncharacterized protein</fullName>
    </submittedName>
</protein>
<sequence length="178" mass="19984">MKSKIVDIEGIGKGLMIKLERDGGKDLIEQLKAAVGAAMEAEAESEEERDRERAHDHMIDLIETATKAAKDSNVSVAEFLAHQKDDALRDDDIECFCPTCMVKAVETITPEDIAKYGKETVVLVCETVHAVMKSQLSALDKRYANKMRSIKDNKERKGKSYEDMSREELIAELTKHKK</sequence>
<organism evidence="1">
    <name type="scientific">CrAss-like virus sp. ctUXy6</name>
    <dbReference type="NCBI Taxonomy" id="2825835"/>
    <lineage>
        <taxon>Viruses</taxon>
        <taxon>Duplodnaviria</taxon>
        <taxon>Heunggongvirae</taxon>
        <taxon>Uroviricota</taxon>
        <taxon>Caudoviricetes</taxon>
        <taxon>Crassvirales</taxon>
    </lineage>
</organism>
<name>A0A8S5V751_9CAUD</name>